<sequence>MRKLLPLKSLYSFIAVAETGSMTEAAQVLNVSHSAVSQAIKSLESQLNQPLFNRVGRSVILNSAGKKYYRQIAPALEQIVDATESMLVSNTPNRLTLNMINSLALHWWIPRVPKFQQFAPEIDIRISTLTGAFSLEAEGVDVALIHGIKEEWQDYYCEKLADDELSLVAHPELIQALTDTCTESVIQHYPAIFAANTRRQDDWKIWCNANQVCLPKQHKNLTFTTSAQAVQATIRKLGVFVTHRQFVREEIDHGLLTEIGQVTVHPKQGFYFACQKDKLTLESVMLLRTWLTQEFSSA</sequence>
<dbReference type="RefSeq" id="WP_136483781.1">
    <property type="nucleotide sequence ID" value="NZ_CP076642.1"/>
</dbReference>
<evidence type="ECO:0000313" key="7">
    <source>
        <dbReference type="Proteomes" id="UP000694232"/>
    </source>
</evidence>
<dbReference type="InterPro" id="IPR000847">
    <property type="entry name" value="LysR_HTH_N"/>
</dbReference>
<dbReference type="InterPro" id="IPR036390">
    <property type="entry name" value="WH_DNA-bd_sf"/>
</dbReference>
<dbReference type="PANTHER" id="PTHR30537">
    <property type="entry name" value="HTH-TYPE TRANSCRIPTIONAL REGULATOR"/>
    <property type="match status" value="1"/>
</dbReference>
<dbReference type="InterPro" id="IPR005119">
    <property type="entry name" value="LysR_subst-bd"/>
</dbReference>
<dbReference type="SUPFAM" id="SSF53850">
    <property type="entry name" value="Periplasmic binding protein-like II"/>
    <property type="match status" value="1"/>
</dbReference>
<protein>
    <submittedName>
        <fullName evidence="6">LysR family transcriptional regulator</fullName>
    </submittedName>
</protein>
<proteinExistence type="inferred from homology"/>
<gene>
    <name evidence="6" type="ORF">KNV97_03760</name>
</gene>
<dbReference type="AlphaFoldDB" id="A0A975U5L6"/>
<evidence type="ECO:0000256" key="4">
    <source>
        <dbReference type="ARBA" id="ARBA00023163"/>
    </source>
</evidence>
<evidence type="ECO:0000256" key="3">
    <source>
        <dbReference type="ARBA" id="ARBA00023125"/>
    </source>
</evidence>
<evidence type="ECO:0000256" key="1">
    <source>
        <dbReference type="ARBA" id="ARBA00009437"/>
    </source>
</evidence>
<dbReference type="Pfam" id="PF03466">
    <property type="entry name" value="LysR_substrate"/>
    <property type="match status" value="1"/>
</dbReference>
<keyword evidence="4" id="KW-0804">Transcription</keyword>
<dbReference type="KEGG" id="vos:KNV97_03760"/>
<dbReference type="InterPro" id="IPR036388">
    <property type="entry name" value="WH-like_DNA-bd_sf"/>
</dbReference>
<dbReference type="InterPro" id="IPR058163">
    <property type="entry name" value="LysR-type_TF_proteobact-type"/>
</dbReference>
<dbReference type="Proteomes" id="UP000694232">
    <property type="component" value="Chromosome 2"/>
</dbReference>
<evidence type="ECO:0000259" key="5">
    <source>
        <dbReference type="PROSITE" id="PS50931"/>
    </source>
</evidence>
<dbReference type="EMBL" id="CP076642">
    <property type="protein sequence ID" value="QXO15547.1"/>
    <property type="molecule type" value="Genomic_DNA"/>
</dbReference>
<dbReference type="PRINTS" id="PR00039">
    <property type="entry name" value="HTHLYSR"/>
</dbReference>
<feature type="domain" description="HTH lysR-type" evidence="5">
    <location>
        <begin position="5"/>
        <end position="62"/>
    </location>
</feature>
<dbReference type="Pfam" id="PF00126">
    <property type="entry name" value="HTH_1"/>
    <property type="match status" value="1"/>
</dbReference>
<keyword evidence="7" id="KW-1185">Reference proteome</keyword>
<dbReference type="GO" id="GO:0003700">
    <property type="term" value="F:DNA-binding transcription factor activity"/>
    <property type="evidence" value="ECO:0007669"/>
    <property type="project" value="InterPro"/>
</dbReference>
<dbReference type="PANTHER" id="PTHR30537:SF26">
    <property type="entry name" value="GLYCINE CLEAVAGE SYSTEM TRANSCRIPTIONAL ACTIVATOR"/>
    <property type="match status" value="1"/>
</dbReference>
<dbReference type="PROSITE" id="PS50931">
    <property type="entry name" value="HTH_LYSR"/>
    <property type="match status" value="1"/>
</dbReference>
<keyword evidence="2" id="KW-0805">Transcription regulation</keyword>
<comment type="similarity">
    <text evidence="1">Belongs to the LysR transcriptional regulatory family.</text>
</comment>
<dbReference type="GO" id="GO:0006351">
    <property type="term" value="P:DNA-templated transcription"/>
    <property type="evidence" value="ECO:0007669"/>
    <property type="project" value="TreeGrafter"/>
</dbReference>
<reference evidence="6" key="1">
    <citation type="submission" date="2021-06" db="EMBL/GenBank/DDBJ databases">
        <title>Vibrio nov. sp., novel gut bacterium isolated from Yellow Sea oyster.</title>
        <authorList>
            <person name="Muhammad N."/>
            <person name="Nguyen T.H."/>
            <person name="Lee Y.-J."/>
            <person name="Ko J."/>
            <person name="Kim S.-G."/>
        </authorList>
    </citation>
    <scope>NUCLEOTIDE SEQUENCE</scope>
    <source>
        <strain evidence="6">OG9-811</strain>
    </source>
</reference>
<name>A0A975U5L6_9VIBR</name>
<keyword evidence="3" id="KW-0238">DNA-binding</keyword>
<dbReference type="GO" id="GO:0043565">
    <property type="term" value="F:sequence-specific DNA binding"/>
    <property type="evidence" value="ECO:0007669"/>
    <property type="project" value="TreeGrafter"/>
</dbReference>
<dbReference type="Gene3D" id="1.10.10.10">
    <property type="entry name" value="Winged helix-like DNA-binding domain superfamily/Winged helix DNA-binding domain"/>
    <property type="match status" value="1"/>
</dbReference>
<organism evidence="6 7">
    <name type="scientific">Vibrio ostreae</name>
    <dbReference type="NCBI Taxonomy" id="2841925"/>
    <lineage>
        <taxon>Bacteria</taxon>
        <taxon>Pseudomonadati</taxon>
        <taxon>Pseudomonadota</taxon>
        <taxon>Gammaproteobacteria</taxon>
        <taxon>Vibrionales</taxon>
        <taxon>Vibrionaceae</taxon>
        <taxon>Vibrio</taxon>
    </lineage>
</organism>
<accession>A0A975U5L6</accession>
<evidence type="ECO:0000256" key="2">
    <source>
        <dbReference type="ARBA" id="ARBA00023015"/>
    </source>
</evidence>
<dbReference type="FunFam" id="1.10.10.10:FF:000001">
    <property type="entry name" value="LysR family transcriptional regulator"/>
    <property type="match status" value="1"/>
</dbReference>
<dbReference type="SUPFAM" id="SSF46785">
    <property type="entry name" value="Winged helix' DNA-binding domain"/>
    <property type="match status" value="1"/>
</dbReference>
<evidence type="ECO:0000313" key="6">
    <source>
        <dbReference type="EMBL" id="QXO15547.1"/>
    </source>
</evidence>
<dbReference type="Gene3D" id="3.40.190.10">
    <property type="entry name" value="Periplasmic binding protein-like II"/>
    <property type="match status" value="2"/>
</dbReference>